<keyword evidence="5 6" id="KW-0833">Ubl conjugation pathway</keyword>
<dbReference type="Proteomes" id="UP000019132">
    <property type="component" value="Unassembled WGS sequence"/>
</dbReference>
<sequence length="98" mass="11486">MIWFWELVREMPNEYRRRLLHFATGLSRVPIAGFSALTSYNGKLCPFTLKDVKLKDDGYIWSHACFNRLDLSLHVVHHEFKAVLYAAIETDMYGFTTD</sequence>
<dbReference type="SUPFAM" id="SSF56204">
    <property type="entry name" value="Hect, E3 ligase catalytic domain"/>
    <property type="match status" value="1"/>
</dbReference>
<proteinExistence type="predicted"/>
<keyword evidence="4" id="KW-0808">Transferase</keyword>
<dbReference type="GO" id="GO:0061630">
    <property type="term" value="F:ubiquitin protein ligase activity"/>
    <property type="evidence" value="ECO:0007669"/>
    <property type="project" value="UniProtKB-EC"/>
</dbReference>
<dbReference type="VEuPathDB" id="FungiDB:PYU1_G011987"/>
<dbReference type="GO" id="GO:0005737">
    <property type="term" value="C:cytoplasm"/>
    <property type="evidence" value="ECO:0007669"/>
    <property type="project" value="TreeGrafter"/>
</dbReference>
<dbReference type="eggNOG" id="KOG0940">
    <property type="taxonomic scope" value="Eukaryota"/>
</dbReference>
<dbReference type="PROSITE" id="PS50237">
    <property type="entry name" value="HECT"/>
    <property type="match status" value="1"/>
</dbReference>
<dbReference type="InterPro" id="IPR000569">
    <property type="entry name" value="HECT_dom"/>
</dbReference>
<dbReference type="PANTHER" id="PTHR11254">
    <property type="entry name" value="HECT DOMAIN UBIQUITIN-PROTEIN LIGASE"/>
    <property type="match status" value="1"/>
</dbReference>
<evidence type="ECO:0000256" key="2">
    <source>
        <dbReference type="ARBA" id="ARBA00004906"/>
    </source>
</evidence>
<dbReference type="VEuPathDB" id="FungiDB:PYU1_G011991"/>
<dbReference type="InterPro" id="IPR050409">
    <property type="entry name" value="E3_ubiq-protein_ligase"/>
</dbReference>
<evidence type="ECO:0000256" key="5">
    <source>
        <dbReference type="ARBA" id="ARBA00022786"/>
    </source>
</evidence>
<comment type="pathway">
    <text evidence="2">Protein modification; protein ubiquitination.</text>
</comment>
<dbReference type="Pfam" id="PF00632">
    <property type="entry name" value="HECT"/>
    <property type="match status" value="1"/>
</dbReference>
<dbReference type="InParanoid" id="K3X468"/>
<dbReference type="HOGENOM" id="CLU_002173_13_1_1"/>
<reference evidence="9" key="2">
    <citation type="submission" date="2010-04" db="EMBL/GenBank/DDBJ databases">
        <authorList>
            <person name="Buell R."/>
            <person name="Hamilton J."/>
            <person name="Hostetler J."/>
        </authorList>
    </citation>
    <scope>NUCLEOTIDE SEQUENCE [LARGE SCALE GENOMIC DNA]</scope>
    <source>
        <strain evidence="9">DAOM:BR144</strain>
    </source>
</reference>
<dbReference type="AlphaFoldDB" id="K3X468"/>
<dbReference type="Gene3D" id="3.30.2410.10">
    <property type="entry name" value="Hect, E3 ligase catalytic domain"/>
    <property type="match status" value="1"/>
</dbReference>
<evidence type="ECO:0000256" key="4">
    <source>
        <dbReference type="ARBA" id="ARBA00022679"/>
    </source>
</evidence>
<reference evidence="9" key="1">
    <citation type="journal article" date="2010" name="Genome Biol.">
        <title>Genome sequence of the necrotrophic plant pathogen Pythium ultimum reveals original pathogenicity mechanisms and effector repertoire.</title>
        <authorList>
            <person name="Levesque C.A."/>
            <person name="Brouwer H."/>
            <person name="Cano L."/>
            <person name="Hamilton J.P."/>
            <person name="Holt C."/>
            <person name="Huitema E."/>
            <person name="Raffaele S."/>
            <person name="Robideau G.P."/>
            <person name="Thines M."/>
            <person name="Win J."/>
            <person name="Zerillo M.M."/>
            <person name="Beakes G.W."/>
            <person name="Boore J.L."/>
            <person name="Busam D."/>
            <person name="Dumas B."/>
            <person name="Ferriera S."/>
            <person name="Fuerstenberg S.I."/>
            <person name="Gachon C.M."/>
            <person name="Gaulin E."/>
            <person name="Govers F."/>
            <person name="Grenville-Briggs L."/>
            <person name="Horner N."/>
            <person name="Hostetler J."/>
            <person name="Jiang R.H."/>
            <person name="Johnson J."/>
            <person name="Krajaejun T."/>
            <person name="Lin H."/>
            <person name="Meijer H.J."/>
            <person name="Moore B."/>
            <person name="Morris P."/>
            <person name="Phuntmart V."/>
            <person name="Puiu D."/>
            <person name="Shetty J."/>
            <person name="Stajich J.E."/>
            <person name="Tripathy S."/>
            <person name="Wawra S."/>
            <person name="van West P."/>
            <person name="Whitty B.R."/>
            <person name="Coutinho P.M."/>
            <person name="Henrissat B."/>
            <person name="Martin F."/>
            <person name="Thomas P.D."/>
            <person name="Tyler B.M."/>
            <person name="De Vries R.P."/>
            <person name="Kamoun S."/>
            <person name="Yandell M."/>
            <person name="Tisserat N."/>
            <person name="Buell C.R."/>
        </authorList>
    </citation>
    <scope>NUCLEOTIDE SEQUENCE</scope>
    <source>
        <strain evidence="9">DAOM:BR144</strain>
    </source>
</reference>
<evidence type="ECO:0000256" key="1">
    <source>
        <dbReference type="ARBA" id="ARBA00000885"/>
    </source>
</evidence>
<accession>K3X468</accession>
<keyword evidence="9" id="KW-1185">Reference proteome</keyword>
<dbReference type="GO" id="GO:0006511">
    <property type="term" value="P:ubiquitin-dependent protein catabolic process"/>
    <property type="evidence" value="ECO:0007669"/>
    <property type="project" value="TreeGrafter"/>
</dbReference>
<dbReference type="EMBL" id="GL376621">
    <property type="status" value="NOT_ANNOTATED_CDS"/>
    <property type="molecule type" value="Genomic_DNA"/>
</dbReference>
<reference evidence="8" key="3">
    <citation type="submission" date="2015-02" db="UniProtKB">
        <authorList>
            <consortium name="EnsemblProtists"/>
        </authorList>
    </citation>
    <scope>IDENTIFICATION</scope>
    <source>
        <strain evidence="8">DAOM BR144</strain>
    </source>
</reference>
<protein>
    <recommendedName>
        <fullName evidence="3">HECT-type E3 ubiquitin transferase</fullName>
        <ecNumber evidence="3">2.3.2.26</ecNumber>
    </recommendedName>
</protein>
<name>K3X468_GLOUD</name>
<organism evidence="8 9">
    <name type="scientific">Globisporangium ultimum (strain ATCC 200006 / CBS 805.95 / DAOM BR144)</name>
    <name type="common">Pythium ultimum</name>
    <dbReference type="NCBI Taxonomy" id="431595"/>
    <lineage>
        <taxon>Eukaryota</taxon>
        <taxon>Sar</taxon>
        <taxon>Stramenopiles</taxon>
        <taxon>Oomycota</taxon>
        <taxon>Peronosporomycetes</taxon>
        <taxon>Pythiales</taxon>
        <taxon>Pythiaceae</taxon>
        <taxon>Globisporangium</taxon>
    </lineage>
</organism>
<dbReference type="EnsemblProtists" id="PYU1_T012013">
    <property type="protein sequence ID" value="PYU1_T012013"/>
    <property type="gene ID" value="PYU1_G011987"/>
</dbReference>
<feature type="domain" description="HECT" evidence="7">
    <location>
        <begin position="1"/>
        <end position="98"/>
    </location>
</feature>
<evidence type="ECO:0000313" key="8">
    <source>
        <dbReference type="EnsemblProtists" id="PYU1_T012017"/>
    </source>
</evidence>
<evidence type="ECO:0000259" key="7">
    <source>
        <dbReference type="PROSITE" id="PS50237"/>
    </source>
</evidence>
<dbReference type="EC" id="2.3.2.26" evidence="3"/>
<dbReference type="InterPro" id="IPR035983">
    <property type="entry name" value="Hect_E3_ubiquitin_ligase"/>
</dbReference>
<dbReference type="FunFam" id="3.30.2410.10:FF:000009">
    <property type="entry name" value="Probable E3 ubiquitin-protein ligase HECTD2"/>
    <property type="match status" value="1"/>
</dbReference>
<evidence type="ECO:0000313" key="9">
    <source>
        <dbReference type="Proteomes" id="UP000019132"/>
    </source>
</evidence>
<dbReference type="EnsemblProtists" id="PYU1_T012017">
    <property type="protein sequence ID" value="PYU1_T012017"/>
    <property type="gene ID" value="PYU1_G011991"/>
</dbReference>
<comment type="catalytic activity">
    <reaction evidence="1">
        <text>S-ubiquitinyl-[E2 ubiquitin-conjugating enzyme]-L-cysteine + [acceptor protein]-L-lysine = [E2 ubiquitin-conjugating enzyme]-L-cysteine + N(6)-ubiquitinyl-[acceptor protein]-L-lysine.</text>
        <dbReference type="EC" id="2.3.2.26"/>
    </reaction>
</comment>
<evidence type="ECO:0000256" key="6">
    <source>
        <dbReference type="PROSITE-ProRule" id="PRU00104"/>
    </source>
</evidence>
<dbReference type="PANTHER" id="PTHR11254:SF440">
    <property type="entry name" value="E3 UBIQUITIN-PROTEIN LIGASE NEDD-4"/>
    <property type="match status" value="1"/>
</dbReference>
<evidence type="ECO:0000256" key="3">
    <source>
        <dbReference type="ARBA" id="ARBA00012485"/>
    </source>
</evidence>
<dbReference type="STRING" id="431595.K3X468"/>
<dbReference type="GO" id="GO:0016567">
    <property type="term" value="P:protein ubiquitination"/>
    <property type="evidence" value="ECO:0007669"/>
    <property type="project" value="TreeGrafter"/>
</dbReference>
<feature type="active site" description="Glycyl thioester intermediate" evidence="6">
    <location>
        <position position="65"/>
    </location>
</feature>